<sequence length="124" mass="13923">MPIALIHNGYLDAAVSLTSPEWTLNERGSSHHFFRKSVNRRGLESADASRVILAGLVDLLQGSFARYSEGSTASTKQHYTGHCTRWNYTLAMAERLIQQRRAVETYFGRHEPAIEALSEPNGKF</sequence>
<keyword evidence="1" id="KW-1185">Reference proteome</keyword>
<organism evidence="1 2">
    <name type="scientific">Ditylenchus dipsaci</name>
    <dbReference type="NCBI Taxonomy" id="166011"/>
    <lineage>
        <taxon>Eukaryota</taxon>
        <taxon>Metazoa</taxon>
        <taxon>Ecdysozoa</taxon>
        <taxon>Nematoda</taxon>
        <taxon>Chromadorea</taxon>
        <taxon>Rhabditida</taxon>
        <taxon>Tylenchina</taxon>
        <taxon>Tylenchomorpha</taxon>
        <taxon>Sphaerularioidea</taxon>
        <taxon>Anguinidae</taxon>
        <taxon>Anguininae</taxon>
        <taxon>Ditylenchus</taxon>
    </lineage>
</organism>
<evidence type="ECO:0000313" key="1">
    <source>
        <dbReference type="Proteomes" id="UP000887574"/>
    </source>
</evidence>
<accession>A0A915EQ29</accession>
<proteinExistence type="predicted"/>
<dbReference type="AlphaFoldDB" id="A0A915EQ29"/>
<protein>
    <submittedName>
        <fullName evidence="2">Glutamine amidotransferase type-2 domain-containing protein</fullName>
    </submittedName>
</protein>
<reference evidence="2" key="1">
    <citation type="submission" date="2022-11" db="UniProtKB">
        <authorList>
            <consortium name="WormBaseParasite"/>
        </authorList>
    </citation>
    <scope>IDENTIFICATION</scope>
</reference>
<evidence type="ECO:0000313" key="2">
    <source>
        <dbReference type="WBParaSite" id="jg8280"/>
    </source>
</evidence>
<dbReference type="Proteomes" id="UP000887574">
    <property type="component" value="Unplaced"/>
</dbReference>
<name>A0A915EQ29_9BILA</name>
<dbReference type="WBParaSite" id="jg8280">
    <property type="protein sequence ID" value="jg8280"/>
    <property type="gene ID" value="jg8280"/>
</dbReference>